<feature type="non-terminal residue" evidence="2">
    <location>
        <position position="50"/>
    </location>
</feature>
<feature type="domain" description="DUF4817" evidence="1">
    <location>
        <begin position="9"/>
        <end position="41"/>
    </location>
</feature>
<gene>
    <name evidence="2" type="ORF">ILUMI_01690</name>
</gene>
<protein>
    <recommendedName>
        <fullName evidence="1">DUF4817 domain-containing protein</fullName>
    </recommendedName>
</protein>
<proteinExistence type="predicted"/>
<dbReference type="OrthoDB" id="6782743at2759"/>
<name>A0A8K0DJ58_IGNLU</name>
<dbReference type="Pfam" id="PF16087">
    <property type="entry name" value="DUF4817"/>
    <property type="match status" value="1"/>
</dbReference>
<evidence type="ECO:0000313" key="3">
    <source>
        <dbReference type="Proteomes" id="UP000801492"/>
    </source>
</evidence>
<dbReference type="EMBL" id="VTPC01000760">
    <property type="protein sequence ID" value="KAF2904487.1"/>
    <property type="molecule type" value="Genomic_DNA"/>
</dbReference>
<dbReference type="InterPro" id="IPR032135">
    <property type="entry name" value="DUF4817"/>
</dbReference>
<keyword evidence="3" id="KW-1185">Reference proteome</keyword>
<evidence type="ECO:0000259" key="1">
    <source>
        <dbReference type="Pfam" id="PF16087"/>
    </source>
</evidence>
<reference evidence="2" key="1">
    <citation type="submission" date="2019-08" db="EMBL/GenBank/DDBJ databases">
        <title>The genome of the North American firefly Photinus pyralis.</title>
        <authorList>
            <consortium name="Photinus pyralis genome working group"/>
            <person name="Fallon T.R."/>
            <person name="Sander Lower S.E."/>
            <person name="Weng J.-K."/>
        </authorList>
    </citation>
    <scope>NUCLEOTIDE SEQUENCE</scope>
    <source>
        <strain evidence="2">TRF0915ILg1</strain>
        <tissue evidence="2">Whole body</tissue>
    </source>
</reference>
<evidence type="ECO:0000313" key="2">
    <source>
        <dbReference type="EMBL" id="KAF2904487.1"/>
    </source>
</evidence>
<dbReference type="Proteomes" id="UP000801492">
    <property type="component" value="Unassembled WGS sequence"/>
</dbReference>
<sequence>MASAKTVYTTEERIDLIELYIENGRSAAATLRKFKAKYGPNVTLTISTIT</sequence>
<organism evidence="2 3">
    <name type="scientific">Ignelater luminosus</name>
    <name type="common">Cucubano</name>
    <name type="synonym">Pyrophorus luminosus</name>
    <dbReference type="NCBI Taxonomy" id="2038154"/>
    <lineage>
        <taxon>Eukaryota</taxon>
        <taxon>Metazoa</taxon>
        <taxon>Ecdysozoa</taxon>
        <taxon>Arthropoda</taxon>
        <taxon>Hexapoda</taxon>
        <taxon>Insecta</taxon>
        <taxon>Pterygota</taxon>
        <taxon>Neoptera</taxon>
        <taxon>Endopterygota</taxon>
        <taxon>Coleoptera</taxon>
        <taxon>Polyphaga</taxon>
        <taxon>Elateriformia</taxon>
        <taxon>Elateroidea</taxon>
        <taxon>Elateridae</taxon>
        <taxon>Agrypninae</taxon>
        <taxon>Pyrophorini</taxon>
        <taxon>Ignelater</taxon>
    </lineage>
</organism>
<accession>A0A8K0DJ58</accession>
<comment type="caution">
    <text evidence="2">The sequence shown here is derived from an EMBL/GenBank/DDBJ whole genome shotgun (WGS) entry which is preliminary data.</text>
</comment>
<dbReference type="AlphaFoldDB" id="A0A8K0DJ58"/>